<proteinExistence type="predicted"/>
<keyword evidence="2" id="KW-1185">Reference proteome</keyword>
<evidence type="ECO:0000313" key="1">
    <source>
        <dbReference type="EMBL" id="KAF4302063.1"/>
    </source>
</evidence>
<reference evidence="1" key="1">
    <citation type="submission" date="2020-04" db="EMBL/GenBank/DDBJ databases">
        <title>Genome Assembly and Annotation of Botryosphaeria dothidea sdau 11-99, a Latent Pathogen of Apple Fruit Ring Rot in China.</title>
        <authorList>
            <person name="Yu C."/>
            <person name="Diao Y."/>
            <person name="Lu Q."/>
            <person name="Zhao J."/>
            <person name="Cui S."/>
            <person name="Peng C."/>
            <person name="He B."/>
            <person name="Liu H."/>
        </authorList>
    </citation>
    <scope>NUCLEOTIDE SEQUENCE [LARGE SCALE GENOMIC DNA]</scope>
    <source>
        <strain evidence="1">Sdau11-99</strain>
    </source>
</reference>
<dbReference type="EMBL" id="WWBZ02000073">
    <property type="protein sequence ID" value="KAF4302063.1"/>
    <property type="molecule type" value="Genomic_DNA"/>
</dbReference>
<organism evidence="1 2">
    <name type="scientific">Botryosphaeria dothidea</name>
    <dbReference type="NCBI Taxonomy" id="55169"/>
    <lineage>
        <taxon>Eukaryota</taxon>
        <taxon>Fungi</taxon>
        <taxon>Dikarya</taxon>
        <taxon>Ascomycota</taxon>
        <taxon>Pezizomycotina</taxon>
        <taxon>Dothideomycetes</taxon>
        <taxon>Dothideomycetes incertae sedis</taxon>
        <taxon>Botryosphaeriales</taxon>
        <taxon>Botryosphaeriaceae</taxon>
        <taxon>Botryosphaeria</taxon>
    </lineage>
</organism>
<gene>
    <name evidence="1" type="ORF">GTA08_BOTSDO10492</name>
</gene>
<evidence type="ECO:0000313" key="2">
    <source>
        <dbReference type="Proteomes" id="UP000572817"/>
    </source>
</evidence>
<evidence type="ECO:0008006" key="3">
    <source>
        <dbReference type="Google" id="ProtNLM"/>
    </source>
</evidence>
<protein>
    <recommendedName>
        <fullName evidence="3">Fungal N-terminal domain-containing protein</fullName>
    </recommendedName>
</protein>
<dbReference type="AlphaFoldDB" id="A0A8H4IL77"/>
<name>A0A8H4IL77_9PEZI</name>
<accession>A0A8H4IL77</accession>
<sequence>MADPVSLLGTVPALVALPAVCLQAIQTIQGFYSSLKHALADVAQLLEELEAMRALTLRCLALPASDVPGDELQLWTKVCSSLKTRIESLTARLTKLKTKLDAPSVGGVNVRGRIQKYLPEPYVEGERKSLSEQKATLTVLFNSLQ</sequence>
<dbReference type="Proteomes" id="UP000572817">
    <property type="component" value="Unassembled WGS sequence"/>
</dbReference>
<comment type="caution">
    <text evidence="1">The sequence shown here is derived from an EMBL/GenBank/DDBJ whole genome shotgun (WGS) entry which is preliminary data.</text>
</comment>